<dbReference type="Proteomes" id="UP000634476">
    <property type="component" value="Unassembled WGS sequence"/>
</dbReference>
<organism evidence="1 2">
    <name type="scientific">Planobispora takensis</name>
    <dbReference type="NCBI Taxonomy" id="1367882"/>
    <lineage>
        <taxon>Bacteria</taxon>
        <taxon>Bacillati</taxon>
        <taxon>Actinomycetota</taxon>
        <taxon>Actinomycetes</taxon>
        <taxon>Streptosporangiales</taxon>
        <taxon>Streptosporangiaceae</taxon>
        <taxon>Planobispora</taxon>
    </lineage>
</organism>
<name>A0A8J3T1V2_9ACTN</name>
<dbReference type="RefSeq" id="WP_203878014.1">
    <property type="nucleotide sequence ID" value="NZ_BOOK01000041.1"/>
</dbReference>
<dbReference type="InterPro" id="IPR040701">
    <property type="entry name" value="Bact_RF_family2"/>
</dbReference>
<dbReference type="Pfam" id="PF18844">
    <property type="entry name" value="baeRF_family2"/>
    <property type="match status" value="1"/>
</dbReference>
<gene>
    <name evidence="1" type="ORF">Pta02_57490</name>
</gene>
<evidence type="ECO:0000313" key="2">
    <source>
        <dbReference type="Proteomes" id="UP000634476"/>
    </source>
</evidence>
<dbReference type="Gene3D" id="3.30.420.60">
    <property type="entry name" value="eRF1 domain 2"/>
    <property type="match status" value="1"/>
</dbReference>
<dbReference type="SUPFAM" id="SSF53137">
    <property type="entry name" value="Translational machinery components"/>
    <property type="match status" value="1"/>
</dbReference>
<evidence type="ECO:0000313" key="1">
    <source>
        <dbReference type="EMBL" id="GII03741.1"/>
    </source>
</evidence>
<reference evidence="1" key="1">
    <citation type="submission" date="2021-01" db="EMBL/GenBank/DDBJ databases">
        <title>Whole genome shotgun sequence of Planobispora takensis NBRC 109077.</title>
        <authorList>
            <person name="Komaki H."/>
            <person name="Tamura T."/>
        </authorList>
    </citation>
    <scope>NUCLEOTIDE SEQUENCE</scope>
    <source>
        <strain evidence="1">NBRC 109077</strain>
    </source>
</reference>
<comment type="caution">
    <text evidence="1">The sequence shown here is derived from an EMBL/GenBank/DDBJ whole genome shotgun (WGS) entry which is preliminary data.</text>
</comment>
<keyword evidence="2" id="KW-1185">Reference proteome</keyword>
<evidence type="ECO:0008006" key="3">
    <source>
        <dbReference type="Google" id="ProtNLM"/>
    </source>
</evidence>
<dbReference type="EMBL" id="BOOK01000041">
    <property type="protein sequence ID" value="GII03741.1"/>
    <property type="molecule type" value="Genomic_DNA"/>
</dbReference>
<sequence>MKLDAFQYLYERQGPFASVYLDSNRAIPQGEQEVELHWKAAAERLKGADQATLQALETLITSVDAAAPGRAAFAADGEVLYTEALPDKPRRETSRWSPLPHLMPLLAQRGENVPHVQVLIDRTGADVIAIGAGAPRRTQVQPAEDWPLQKTGQGGWSQRRYENSVEKAWEHNAKTVAEEVDREVRRMGAELVVVAGDPKAVPLFRQHLGHEAAERTVVVEHGNRAEGSDPTMFGKEVEATLDDWLDRRRARLLERFGEALPRDLAVTGLDAVAKAFRERRVDTLLMVDHSTADGMMWIGPGGDQLGPDPEELRTWGVSEPVEERADAALARAAVMTDAQLVFVPELDTRDEVAALLRF</sequence>
<accession>A0A8J3T1V2</accession>
<dbReference type="AlphaFoldDB" id="A0A8J3T1V2"/>
<proteinExistence type="predicted"/>
<dbReference type="InterPro" id="IPR042226">
    <property type="entry name" value="eFR1_2_sf"/>
</dbReference>
<protein>
    <recommendedName>
        <fullName evidence="3">Peptide chain release factor 1</fullName>
    </recommendedName>
</protein>